<dbReference type="OrthoDB" id="3618928at2"/>
<organism evidence="1 2">
    <name type="scientific">Amycolatopsis rifamycinica</name>
    <dbReference type="NCBI Taxonomy" id="287986"/>
    <lineage>
        <taxon>Bacteria</taxon>
        <taxon>Bacillati</taxon>
        <taxon>Actinomycetota</taxon>
        <taxon>Actinomycetes</taxon>
        <taxon>Pseudonocardiales</taxon>
        <taxon>Pseudonocardiaceae</taxon>
        <taxon>Amycolatopsis</taxon>
    </lineage>
</organism>
<keyword evidence="2" id="KW-1185">Reference proteome</keyword>
<gene>
    <name evidence="1" type="ORF">DV20_03510</name>
</gene>
<reference evidence="1 2" key="1">
    <citation type="submission" date="2014-05" db="EMBL/GenBank/DDBJ databases">
        <title>Draft genome sequence of Amycolatopsis rifamycinica DSM 46095.</title>
        <authorList>
            <person name="Lal R."/>
            <person name="Saxena A."/>
            <person name="Kumari R."/>
            <person name="Mukherjee U."/>
            <person name="Singh P."/>
            <person name="Sangwan N."/>
            <person name="Mahato N.K."/>
        </authorList>
    </citation>
    <scope>NUCLEOTIDE SEQUENCE [LARGE SCALE GENOMIC DNA]</scope>
    <source>
        <strain evidence="1 2">DSM 46095</strain>
    </source>
</reference>
<protein>
    <submittedName>
        <fullName evidence="1">Uncharacterized protein</fullName>
    </submittedName>
</protein>
<dbReference type="eggNOG" id="ENOG5031JYY">
    <property type="taxonomic scope" value="Bacteria"/>
</dbReference>
<dbReference type="STRING" id="287986.DV20_03510"/>
<dbReference type="AlphaFoldDB" id="A0A066U7W2"/>
<accession>A0A066U7W2</accession>
<proteinExistence type="predicted"/>
<name>A0A066U7W2_9PSEU</name>
<evidence type="ECO:0000313" key="2">
    <source>
        <dbReference type="Proteomes" id="UP000027345"/>
    </source>
</evidence>
<evidence type="ECO:0000313" key="1">
    <source>
        <dbReference type="EMBL" id="KDN23566.1"/>
    </source>
</evidence>
<comment type="caution">
    <text evidence="1">The sequence shown here is derived from an EMBL/GenBank/DDBJ whole genome shotgun (WGS) entry which is preliminary data.</text>
</comment>
<dbReference type="EMBL" id="JMQI01000006">
    <property type="protein sequence ID" value="KDN23566.1"/>
    <property type="molecule type" value="Genomic_DNA"/>
</dbReference>
<sequence length="158" mass="17002">MTTGAHFGSEPPAAGDAGNHFLSGLLDVPIDEAGAKRLNAGAQQFKSLAEGGGFGINQAGFDAYTKVCDRFIHEFDEIFHDVKLLARAPGMGSSSYAKDIAEFNAKVAADGDQSLIPNLELLKQGFIQVREALEIARKNYRETEDAHSQTFAKLRGSE</sequence>
<dbReference type="RefSeq" id="WP_043776375.1">
    <property type="nucleotide sequence ID" value="NZ_JMQI01000006.1"/>
</dbReference>
<dbReference type="Proteomes" id="UP000027345">
    <property type="component" value="Unassembled WGS sequence"/>
</dbReference>